<evidence type="ECO:0000256" key="1">
    <source>
        <dbReference type="ARBA" id="ARBA00001968"/>
    </source>
</evidence>
<keyword evidence="6" id="KW-0963">Cytoplasm</keyword>
<evidence type="ECO:0000313" key="15">
    <source>
        <dbReference type="Proteomes" id="UP001353858"/>
    </source>
</evidence>
<dbReference type="EMBL" id="JARPUR010000008">
    <property type="protein sequence ID" value="KAK4871968.1"/>
    <property type="molecule type" value="Genomic_DNA"/>
</dbReference>
<keyword evidence="10" id="KW-0539">Nucleus</keyword>
<evidence type="ECO:0000259" key="13">
    <source>
        <dbReference type="Pfam" id="PF13359"/>
    </source>
</evidence>
<comment type="cofactor">
    <cofactor evidence="1">
        <name>a divalent metal cation</name>
        <dbReference type="ChEBI" id="CHEBI:60240"/>
    </cofactor>
</comment>
<reference evidence="15" key="1">
    <citation type="submission" date="2023-01" db="EMBL/GenBank/DDBJ databases">
        <title>Key to firefly adult light organ development and bioluminescence: homeobox transcription factors regulate luciferase expression and transportation to peroxisome.</title>
        <authorList>
            <person name="Fu X."/>
        </authorList>
    </citation>
    <scope>NUCLEOTIDE SEQUENCE [LARGE SCALE GENOMIC DNA]</scope>
</reference>
<evidence type="ECO:0000256" key="11">
    <source>
        <dbReference type="ARBA" id="ARBA00030126"/>
    </source>
</evidence>
<evidence type="ECO:0000256" key="6">
    <source>
        <dbReference type="ARBA" id="ARBA00022490"/>
    </source>
</evidence>
<name>A0AAN7QB31_9COLE</name>
<evidence type="ECO:0000256" key="3">
    <source>
        <dbReference type="ARBA" id="ARBA00004496"/>
    </source>
</evidence>
<comment type="function">
    <text evidence="12">Transposase-derived protein that may have nuclease activity. Does not have transposase activity.</text>
</comment>
<dbReference type="InterPro" id="IPR026103">
    <property type="entry name" value="HARBI1_animal"/>
</dbReference>
<evidence type="ECO:0000256" key="9">
    <source>
        <dbReference type="ARBA" id="ARBA00022801"/>
    </source>
</evidence>
<feature type="domain" description="DDE Tnp4" evidence="13">
    <location>
        <begin position="156"/>
        <end position="306"/>
    </location>
</feature>
<evidence type="ECO:0000256" key="5">
    <source>
        <dbReference type="ARBA" id="ARBA00015519"/>
    </source>
</evidence>
<comment type="subcellular location">
    <subcellularLocation>
        <location evidence="3">Cytoplasm</location>
    </subcellularLocation>
    <subcellularLocation>
        <location evidence="2">Nucleus</location>
    </subcellularLocation>
</comment>
<dbReference type="GO" id="GO:0005737">
    <property type="term" value="C:cytoplasm"/>
    <property type="evidence" value="ECO:0007669"/>
    <property type="project" value="UniProtKB-SubCell"/>
</dbReference>
<proteinExistence type="inferred from homology"/>
<evidence type="ECO:0000313" key="14">
    <source>
        <dbReference type="EMBL" id="KAK4871968.1"/>
    </source>
</evidence>
<keyword evidence="7" id="KW-0540">Nuclease</keyword>
<evidence type="ECO:0000256" key="7">
    <source>
        <dbReference type="ARBA" id="ARBA00022722"/>
    </source>
</evidence>
<dbReference type="GO" id="GO:0046872">
    <property type="term" value="F:metal ion binding"/>
    <property type="evidence" value="ECO:0007669"/>
    <property type="project" value="UniProtKB-KW"/>
</dbReference>
<comment type="similarity">
    <text evidence="4">Belongs to the HARBI1 family.</text>
</comment>
<gene>
    <name evidence="14" type="ORF">RN001_016092</name>
</gene>
<keyword evidence="8" id="KW-0479">Metal-binding</keyword>
<dbReference type="GO" id="GO:0016787">
    <property type="term" value="F:hydrolase activity"/>
    <property type="evidence" value="ECO:0007669"/>
    <property type="project" value="UniProtKB-KW"/>
</dbReference>
<accession>A0AAN7QB31</accession>
<evidence type="ECO:0000256" key="2">
    <source>
        <dbReference type="ARBA" id="ARBA00004123"/>
    </source>
</evidence>
<dbReference type="InterPro" id="IPR027806">
    <property type="entry name" value="HARBI1_dom"/>
</dbReference>
<dbReference type="Proteomes" id="UP001353858">
    <property type="component" value="Unassembled WGS sequence"/>
</dbReference>
<comment type="caution">
    <text evidence="14">The sequence shown here is derived from an EMBL/GenBank/DDBJ whole genome shotgun (WGS) entry which is preliminary data.</text>
</comment>
<dbReference type="GO" id="GO:0005634">
    <property type="term" value="C:nucleus"/>
    <property type="evidence" value="ECO:0007669"/>
    <property type="project" value="UniProtKB-SubCell"/>
</dbReference>
<dbReference type="InterPro" id="IPR045249">
    <property type="entry name" value="HARBI1-like"/>
</dbReference>
<dbReference type="PANTHER" id="PTHR22930">
    <property type="match status" value="1"/>
</dbReference>
<dbReference type="GO" id="GO:0004518">
    <property type="term" value="F:nuclease activity"/>
    <property type="evidence" value="ECO:0007669"/>
    <property type="project" value="UniProtKB-KW"/>
</dbReference>
<evidence type="ECO:0000256" key="12">
    <source>
        <dbReference type="ARBA" id="ARBA00045850"/>
    </source>
</evidence>
<protein>
    <recommendedName>
        <fullName evidence="5">Putative nuclease HARBI1</fullName>
    </recommendedName>
    <alternativeName>
        <fullName evidence="11">Harbinger transposase-derived nuclease</fullName>
    </alternativeName>
</protein>
<evidence type="ECO:0000256" key="4">
    <source>
        <dbReference type="ARBA" id="ARBA00006958"/>
    </source>
</evidence>
<evidence type="ECO:0000256" key="10">
    <source>
        <dbReference type="ARBA" id="ARBA00023242"/>
    </source>
</evidence>
<keyword evidence="9" id="KW-0378">Hydrolase</keyword>
<dbReference type="AlphaFoldDB" id="A0AAN7QB31"/>
<sequence length="350" mass="39659">MSSESDTSSDEEMIRIINMLPRPKIYRKRLHPFAGYDDVDFKARFRFSKETVLHLMETFNLDDILSYGTNRNHPVSPINQFLLALRFFATGSYQLTLGDHLNLHKSTVSRTVSRVTTILASRAAEFIQLPRTEEEIRITNASFYQLANFPRVLGAIDCTHVKMISPGGDNAELYRNRKGWFSINVQAVCDASLKITNIVARWPGSVHDSRIFNTSLLRAKLEAGEYGNAWLIGDSGYACKSYLLTPLLNPVSPADKRYNRAHVLTRNTIERTFGILKKRFACLHIGLRVKPEKAVDIIVAITVLHNIAIQLKDDLELLPDVPEENINNNIEIVNAGNVHERTVLINTHFT</sequence>
<organism evidence="14 15">
    <name type="scientific">Aquatica leii</name>
    <dbReference type="NCBI Taxonomy" id="1421715"/>
    <lineage>
        <taxon>Eukaryota</taxon>
        <taxon>Metazoa</taxon>
        <taxon>Ecdysozoa</taxon>
        <taxon>Arthropoda</taxon>
        <taxon>Hexapoda</taxon>
        <taxon>Insecta</taxon>
        <taxon>Pterygota</taxon>
        <taxon>Neoptera</taxon>
        <taxon>Endopterygota</taxon>
        <taxon>Coleoptera</taxon>
        <taxon>Polyphaga</taxon>
        <taxon>Elateriformia</taxon>
        <taxon>Elateroidea</taxon>
        <taxon>Lampyridae</taxon>
        <taxon>Luciolinae</taxon>
        <taxon>Aquatica</taxon>
    </lineage>
</organism>
<dbReference type="Pfam" id="PF13359">
    <property type="entry name" value="DDE_Tnp_4"/>
    <property type="match status" value="1"/>
</dbReference>
<dbReference type="PRINTS" id="PR02086">
    <property type="entry name" value="PUTNUCHARBI1"/>
</dbReference>
<keyword evidence="15" id="KW-1185">Reference proteome</keyword>
<dbReference type="PANTHER" id="PTHR22930:SF85">
    <property type="entry name" value="GH03217P-RELATED"/>
    <property type="match status" value="1"/>
</dbReference>
<evidence type="ECO:0000256" key="8">
    <source>
        <dbReference type="ARBA" id="ARBA00022723"/>
    </source>
</evidence>